<evidence type="ECO:0000256" key="1">
    <source>
        <dbReference type="SAM" id="MobiDB-lite"/>
    </source>
</evidence>
<feature type="compositionally biased region" description="Basic and acidic residues" evidence="1">
    <location>
        <begin position="94"/>
        <end position="104"/>
    </location>
</feature>
<gene>
    <name evidence="2" type="ORF">LJ656_21680</name>
</gene>
<comment type="caution">
    <text evidence="2">The sequence shown here is derived from an EMBL/GenBank/DDBJ whole genome shotgun (WGS) entry which is preliminary data.</text>
</comment>
<feature type="compositionally biased region" description="Basic and acidic residues" evidence="1">
    <location>
        <begin position="14"/>
        <end position="34"/>
    </location>
</feature>
<feature type="region of interest" description="Disordered" evidence="1">
    <location>
        <begin position="1"/>
        <end position="104"/>
    </location>
</feature>
<organism evidence="2 3">
    <name type="scientific">Paraburkholderia sejongensis</name>
    <dbReference type="NCBI Taxonomy" id="2886946"/>
    <lineage>
        <taxon>Bacteria</taxon>
        <taxon>Pseudomonadati</taxon>
        <taxon>Pseudomonadota</taxon>
        <taxon>Betaproteobacteria</taxon>
        <taxon>Burkholderiales</taxon>
        <taxon>Burkholderiaceae</taxon>
        <taxon>Paraburkholderia</taxon>
    </lineage>
</organism>
<evidence type="ECO:0000313" key="2">
    <source>
        <dbReference type="EMBL" id="MCC8395203.1"/>
    </source>
</evidence>
<sequence>MQDRQPTDAPTQPADREPARAQRDWPEPSDEVKARNRPSGTHYVEPSPLGIEPVVQTGVDRATNPPRSSEPPRQSAEVPLGTGPHAEPPGGGGRESHRKETGGD</sequence>
<dbReference type="EMBL" id="JAJITD010000011">
    <property type="protein sequence ID" value="MCC8395203.1"/>
    <property type="molecule type" value="Genomic_DNA"/>
</dbReference>
<reference evidence="2 3" key="1">
    <citation type="submission" date="2021-11" db="EMBL/GenBank/DDBJ databases">
        <authorList>
            <person name="Oh E.-T."/>
            <person name="Kim S.-B."/>
        </authorList>
    </citation>
    <scope>NUCLEOTIDE SEQUENCE [LARGE SCALE GENOMIC DNA]</scope>
    <source>
        <strain evidence="2 3">MMS20-SJTR3</strain>
    </source>
</reference>
<dbReference type="RefSeq" id="WP_230511423.1">
    <property type="nucleotide sequence ID" value="NZ_JAJITD010000011.1"/>
</dbReference>
<accession>A0ABS8JZR8</accession>
<proteinExistence type="predicted"/>
<evidence type="ECO:0000313" key="3">
    <source>
        <dbReference type="Proteomes" id="UP001431019"/>
    </source>
</evidence>
<protein>
    <submittedName>
        <fullName evidence="2">Uncharacterized protein</fullName>
    </submittedName>
</protein>
<name>A0ABS8JZR8_9BURK</name>
<keyword evidence="3" id="KW-1185">Reference proteome</keyword>
<dbReference type="Proteomes" id="UP001431019">
    <property type="component" value="Unassembled WGS sequence"/>
</dbReference>